<dbReference type="InterPro" id="IPR032755">
    <property type="entry name" value="TSNAXIP1_N"/>
</dbReference>
<protein>
    <recommendedName>
        <fullName evidence="3">Translin-associated factor X-interacting protein 1 N-terminal domain-containing protein</fullName>
    </recommendedName>
</protein>
<keyword evidence="5" id="KW-1185">Reference proteome</keyword>
<dbReference type="PANTHER" id="PTHR16306:SF0">
    <property type="entry name" value="TRANSLIN-ASSOCIATED FACTOR X-INTERACTING PROTEIN 1"/>
    <property type="match status" value="1"/>
</dbReference>
<evidence type="ECO:0000256" key="2">
    <source>
        <dbReference type="SAM" id="Coils"/>
    </source>
</evidence>
<evidence type="ECO:0000259" key="3">
    <source>
        <dbReference type="Pfam" id="PF15739"/>
    </source>
</evidence>
<feature type="domain" description="Translin-associated factor X-interacting protein 1 N-terminal" evidence="3">
    <location>
        <begin position="58"/>
        <end position="169"/>
    </location>
</feature>
<evidence type="ECO:0000313" key="5">
    <source>
        <dbReference type="Proteomes" id="UP000824782"/>
    </source>
</evidence>
<feature type="coiled-coil region" evidence="2">
    <location>
        <begin position="144"/>
        <end position="227"/>
    </location>
</feature>
<feature type="coiled-coil region" evidence="2">
    <location>
        <begin position="282"/>
        <end position="309"/>
    </location>
</feature>
<keyword evidence="1 2" id="KW-0175">Coiled coil</keyword>
<organism evidence="4 5">
    <name type="scientific">Engystomops pustulosus</name>
    <name type="common">Tungara frog</name>
    <name type="synonym">Physalaemus pustulosus</name>
    <dbReference type="NCBI Taxonomy" id="76066"/>
    <lineage>
        <taxon>Eukaryota</taxon>
        <taxon>Metazoa</taxon>
        <taxon>Chordata</taxon>
        <taxon>Craniata</taxon>
        <taxon>Vertebrata</taxon>
        <taxon>Euteleostomi</taxon>
        <taxon>Amphibia</taxon>
        <taxon>Batrachia</taxon>
        <taxon>Anura</taxon>
        <taxon>Neobatrachia</taxon>
        <taxon>Hyloidea</taxon>
        <taxon>Leptodactylidae</taxon>
        <taxon>Leiuperinae</taxon>
        <taxon>Engystomops</taxon>
    </lineage>
</organism>
<dbReference type="EMBL" id="WNYA01000007">
    <property type="protein sequence ID" value="KAG8563275.1"/>
    <property type="molecule type" value="Genomic_DNA"/>
</dbReference>
<reference evidence="4" key="1">
    <citation type="thesis" date="2020" institute="ProQuest LLC" country="789 East Eisenhower Parkway, Ann Arbor, MI, USA">
        <title>Comparative Genomics and Chromosome Evolution.</title>
        <authorList>
            <person name="Mudd A.B."/>
        </authorList>
    </citation>
    <scope>NUCLEOTIDE SEQUENCE</scope>
    <source>
        <strain evidence="4">237g6f4</strain>
        <tissue evidence="4">Blood</tissue>
    </source>
</reference>
<dbReference type="AlphaFoldDB" id="A0AAV7AR71"/>
<dbReference type="PANTHER" id="PTHR16306">
    <property type="entry name" value="TRANSLIN-ASSOCIATED FACTOR X-INTERACTING PROTEIN 1"/>
    <property type="match status" value="1"/>
</dbReference>
<proteinExistence type="predicted"/>
<name>A0AAV7AR71_ENGPU</name>
<dbReference type="Proteomes" id="UP000824782">
    <property type="component" value="Unassembled WGS sequence"/>
</dbReference>
<evidence type="ECO:0000256" key="1">
    <source>
        <dbReference type="ARBA" id="ARBA00023054"/>
    </source>
</evidence>
<sequence>MNSNFVNSAIGTLSTWPAYGAGQSIIQKHKPCAESNIRSPRSENASAVSKPRYLEKLESYLRRELQALDSAKIISQELRLQPYRDVFDFFMEDFKTYKPLLCAIKNEYEVTLAHQRERIRSLEPLKAMLVSVSEQCDKRIQEIYEKEKHEVKTLKMEKDNLLKMIDNLKDEKISLQAQVSKLQEEMEDVYLKYRNECDARKLLISDINELKHQQEDLRLSQDHIEEQGEDPVTLAIALRMAHSDLAKTQVELNTLKADYGDVVPRRDFEKQEKTLAVCVEKTELLQKDLSQLQREHKSLLQINQQVVQERDYLSKDLEDLQRSTSPGPLWEKCVDIFPEIFQRWSKLSDGKTSGQLVDVLLTELGKRILKDKDFFPGMGTGDNVPIHLRHEGPVKNLKLSLREMYSIIKNIWKEKFAADQQKGRQLSLSEFLITYLQKKFGEASVEWSYTLHETCRIQLMNEQIHSFYKVLMAQVSGILLTLFSA</sequence>
<accession>A0AAV7AR71</accession>
<evidence type="ECO:0000313" key="4">
    <source>
        <dbReference type="EMBL" id="KAG8563275.1"/>
    </source>
</evidence>
<dbReference type="GO" id="GO:0005737">
    <property type="term" value="C:cytoplasm"/>
    <property type="evidence" value="ECO:0007669"/>
    <property type="project" value="TreeGrafter"/>
</dbReference>
<comment type="caution">
    <text evidence="4">The sequence shown here is derived from an EMBL/GenBank/DDBJ whole genome shotgun (WGS) entry which is preliminary data.</text>
</comment>
<gene>
    <name evidence="4" type="ORF">GDO81_015998</name>
</gene>
<dbReference type="Pfam" id="PF15739">
    <property type="entry name" value="TSNAXIP1_N"/>
    <property type="match status" value="1"/>
</dbReference>